<dbReference type="CDD" id="cd03808">
    <property type="entry name" value="GT4_CapM-like"/>
    <property type="match status" value="1"/>
</dbReference>
<protein>
    <submittedName>
        <fullName evidence="3">Glycosyltransferase family 4 protein</fullName>
    </submittedName>
</protein>
<dbReference type="PANTHER" id="PTHR12526">
    <property type="entry name" value="GLYCOSYLTRANSFERASE"/>
    <property type="match status" value="1"/>
</dbReference>
<evidence type="ECO:0000313" key="4">
    <source>
        <dbReference type="Proteomes" id="UP001211421"/>
    </source>
</evidence>
<evidence type="ECO:0000313" key="3">
    <source>
        <dbReference type="EMBL" id="MDB8741660.1"/>
    </source>
</evidence>
<gene>
    <name evidence="3" type="ORF">PNV70_06220</name>
</gene>
<dbReference type="RefSeq" id="WP_138339252.1">
    <property type="nucleotide sequence ID" value="NZ_DBEXKX010000182.1"/>
</dbReference>
<evidence type="ECO:0000259" key="2">
    <source>
        <dbReference type="Pfam" id="PF13477"/>
    </source>
</evidence>
<dbReference type="Gene3D" id="3.40.50.2000">
    <property type="entry name" value="Glycogen Phosphorylase B"/>
    <property type="match status" value="2"/>
</dbReference>
<feature type="domain" description="Glycosyltransferase subfamily 4-like N-terminal" evidence="2">
    <location>
        <begin position="17"/>
        <end position="146"/>
    </location>
</feature>
<name>A0AAW6E388_9FIRM</name>
<dbReference type="Proteomes" id="UP001211421">
    <property type="component" value="Unassembled WGS sequence"/>
</dbReference>
<dbReference type="EMBL" id="JAQMLS010000003">
    <property type="protein sequence ID" value="MDB8741660.1"/>
    <property type="molecule type" value="Genomic_DNA"/>
</dbReference>
<proteinExistence type="predicted"/>
<sequence length="362" mass="41364">MKIVIFANNSGGLYSFRKELIETFVEKDNSVVALTPFDDMVSELKNIGIKLIETPIDRRGINPIKDISLFHKYKKKLKILEPDLVITYTIKPNIYGGFACRLLKIPYAVNITGLGTAFQKDGLLRKLVTFMYKISLKMAKTVFFENSENMQIFLDEKIITRNQTCLLNGAGVNLEHFSLLEYPQDCEKTRFLFIGRVMKEKGIDELFEAMEKLITDGVKCSLDIVGNYEEDYADQIKKYESEGWLHYRGFQKDVRPFIEKCHCFVLPSWHEGMANTNLECAASGRPLITSNIAGCREAVVNGESGFLAEKQNANSLYEAMKKFTQLSYDERKAMGLVGRKHMVNAFDKKKVVEETIYALSQR</sequence>
<dbReference type="PANTHER" id="PTHR12526:SF638">
    <property type="entry name" value="SPORE COAT PROTEIN SA"/>
    <property type="match status" value="1"/>
</dbReference>
<dbReference type="Pfam" id="PF00534">
    <property type="entry name" value="Glycos_transf_1"/>
    <property type="match status" value="1"/>
</dbReference>
<dbReference type="InterPro" id="IPR028098">
    <property type="entry name" value="Glyco_trans_4-like_N"/>
</dbReference>
<dbReference type="SUPFAM" id="SSF53756">
    <property type="entry name" value="UDP-Glycosyltransferase/glycogen phosphorylase"/>
    <property type="match status" value="1"/>
</dbReference>
<dbReference type="GO" id="GO:0016757">
    <property type="term" value="F:glycosyltransferase activity"/>
    <property type="evidence" value="ECO:0007669"/>
    <property type="project" value="TreeGrafter"/>
</dbReference>
<evidence type="ECO:0000259" key="1">
    <source>
        <dbReference type="Pfam" id="PF00534"/>
    </source>
</evidence>
<dbReference type="AlphaFoldDB" id="A0AAW6E388"/>
<comment type="caution">
    <text evidence="3">The sequence shown here is derived from an EMBL/GenBank/DDBJ whole genome shotgun (WGS) entry which is preliminary data.</text>
</comment>
<organism evidence="3 4">
    <name type="scientific">Ruminococcus bicirculans</name>
    <name type="common">ex Wegman et al. 2014</name>
    <dbReference type="NCBI Taxonomy" id="1160721"/>
    <lineage>
        <taxon>Bacteria</taxon>
        <taxon>Bacillati</taxon>
        <taxon>Bacillota</taxon>
        <taxon>Clostridia</taxon>
        <taxon>Eubacteriales</taxon>
        <taxon>Oscillospiraceae</taxon>
        <taxon>Ruminococcus</taxon>
    </lineage>
</organism>
<dbReference type="InterPro" id="IPR001296">
    <property type="entry name" value="Glyco_trans_1"/>
</dbReference>
<dbReference type="Pfam" id="PF13477">
    <property type="entry name" value="Glyco_trans_4_2"/>
    <property type="match status" value="1"/>
</dbReference>
<reference evidence="3" key="1">
    <citation type="submission" date="2023-01" db="EMBL/GenBank/DDBJ databases">
        <title>Human gut microbiome strain richness.</title>
        <authorList>
            <person name="Chen-Liaw A."/>
        </authorList>
    </citation>
    <scope>NUCLEOTIDE SEQUENCE</scope>
    <source>
        <strain evidence="3">D59st1_B8_D59t2_181005</strain>
    </source>
</reference>
<feature type="domain" description="Glycosyl transferase family 1" evidence="1">
    <location>
        <begin position="187"/>
        <end position="339"/>
    </location>
</feature>
<accession>A0AAW6E388</accession>